<feature type="region of interest" description="Disordered" evidence="1">
    <location>
        <begin position="24"/>
        <end position="110"/>
    </location>
</feature>
<feature type="compositionally biased region" description="Polar residues" evidence="1">
    <location>
        <begin position="151"/>
        <end position="167"/>
    </location>
</feature>
<dbReference type="AlphaFoldDB" id="A0AAD7J628"/>
<feature type="compositionally biased region" description="Basic residues" evidence="1">
    <location>
        <begin position="49"/>
        <end position="63"/>
    </location>
</feature>
<evidence type="ECO:0000313" key="4">
    <source>
        <dbReference type="Proteomes" id="UP001215598"/>
    </source>
</evidence>
<accession>A0AAD7J628</accession>
<keyword evidence="4" id="KW-1185">Reference proteome</keyword>
<comment type="caution">
    <text evidence="3">The sequence shown here is derived from an EMBL/GenBank/DDBJ whole genome shotgun (WGS) entry which is preliminary data.</text>
</comment>
<evidence type="ECO:0000313" key="3">
    <source>
        <dbReference type="EMBL" id="KAJ7757940.1"/>
    </source>
</evidence>
<name>A0AAD7J628_9AGAR</name>
<proteinExistence type="predicted"/>
<dbReference type="EMBL" id="JARKIB010000043">
    <property type="protein sequence ID" value="KAJ7757940.1"/>
    <property type="molecule type" value="Genomic_DNA"/>
</dbReference>
<organism evidence="3 4">
    <name type="scientific">Mycena metata</name>
    <dbReference type="NCBI Taxonomy" id="1033252"/>
    <lineage>
        <taxon>Eukaryota</taxon>
        <taxon>Fungi</taxon>
        <taxon>Dikarya</taxon>
        <taxon>Basidiomycota</taxon>
        <taxon>Agaricomycotina</taxon>
        <taxon>Agaricomycetes</taxon>
        <taxon>Agaricomycetidae</taxon>
        <taxon>Agaricales</taxon>
        <taxon>Marasmiineae</taxon>
        <taxon>Mycenaceae</taxon>
        <taxon>Mycena</taxon>
    </lineage>
</organism>
<feature type="chain" id="PRO_5041986368" evidence="2">
    <location>
        <begin position="24"/>
        <end position="293"/>
    </location>
</feature>
<evidence type="ECO:0000256" key="2">
    <source>
        <dbReference type="SAM" id="SignalP"/>
    </source>
</evidence>
<feature type="region of interest" description="Disordered" evidence="1">
    <location>
        <begin position="133"/>
        <end position="201"/>
    </location>
</feature>
<evidence type="ECO:0000256" key="1">
    <source>
        <dbReference type="SAM" id="MobiDB-lite"/>
    </source>
</evidence>
<protein>
    <submittedName>
        <fullName evidence="3">Uncharacterized protein</fullName>
    </submittedName>
</protein>
<keyword evidence="2" id="KW-0732">Signal</keyword>
<sequence length="293" mass="31948">MLDYAWFRLVNAALRCLLVPTSSDPVVFQKKPPPRSPKPTPLKNARSNTRNRRRARQRPRARQCRPNPSTTATPGFKLRPLPRVRTHTARSNANAAERTECKRRHHPARTRTAVAAYARHPRVRVCTSSHHLDLAPSTHEPAQGGTGASPARTSIQRTPLPSRTPSHTDGLDEPPARHTPPSPPYASRVAPPRGRRTPPTATHARLDARATPHLGLHLHSASAGPHLHIGRTPCAHMHSGLSSRPHTAPADSPPSLRFAGGDFARAKSPVPAENSYVWTCEFSAPPLLSPSCA</sequence>
<dbReference type="Proteomes" id="UP001215598">
    <property type="component" value="Unassembled WGS sequence"/>
</dbReference>
<feature type="signal peptide" evidence="2">
    <location>
        <begin position="1"/>
        <end position="23"/>
    </location>
</feature>
<reference evidence="3" key="1">
    <citation type="submission" date="2023-03" db="EMBL/GenBank/DDBJ databases">
        <title>Massive genome expansion in bonnet fungi (Mycena s.s.) driven by repeated elements and novel gene families across ecological guilds.</title>
        <authorList>
            <consortium name="Lawrence Berkeley National Laboratory"/>
            <person name="Harder C.B."/>
            <person name="Miyauchi S."/>
            <person name="Viragh M."/>
            <person name="Kuo A."/>
            <person name="Thoen E."/>
            <person name="Andreopoulos B."/>
            <person name="Lu D."/>
            <person name="Skrede I."/>
            <person name="Drula E."/>
            <person name="Henrissat B."/>
            <person name="Morin E."/>
            <person name="Kohler A."/>
            <person name="Barry K."/>
            <person name="LaButti K."/>
            <person name="Morin E."/>
            <person name="Salamov A."/>
            <person name="Lipzen A."/>
            <person name="Mereny Z."/>
            <person name="Hegedus B."/>
            <person name="Baldrian P."/>
            <person name="Stursova M."/>
            <person name="Weitz H."/>
            <person name="Taylor A."/>
            <person name="Grigoriev I.V."/>
            <person name="Nagy L.G."/>
            <person name="Martin F."/>
            <person name="Kauserud H."/>
        </authorList>
    </citation>
    <scope>NUCLEOTIDE SEQUENCE</scope>
    <source>
        <strain evidence="3">CBHHK182m</strain>
    </source>
</reference>
<gene>
    <name evidence="3" type="ORF">B0H16DRAFT_1721069</name>
</gene>